<dbReference type="InterPro" id="IPR041588">
    <property type="entry name" value="Integrase_H2C2"/>
</dbReference>
<comment type="caution">
    <text evidence="13">The sequence shown here is derived from an EMBL/GenBank/DDBJ whole genome shotgun (WGS) entry which is preliminary data.</text>
</comment>
<feature type="region of interest" description="Disordered" evidence="11">
    <location>
        <begin position="367"/>
        <end position="400"/>
    </location>
</feature>
<dbReference type="SMART" id="SM00298">
    <property type="entry name" value="CHROMO"/>
    <property type="match status" value="1"/>
</dbReference>
<dbReference type="Pfam" id="PF00385">
    <property type="entry name" value="Chromo"/>
    <property type="match status" value="1"/>
</dbReference>
<evidence type="ECO:0000256" key="5">
    <source>
        <dbReference type="ARBA" id="ARBA00022842"/>
    </source>
</evidence>
<feature type="domain" description="Chromo" evidence="12">
    <location>
        <begin position="312"/>
        <end position="374"/>
    </location>
</feature>
<organism evidence="13 14">
    <name type="scientific">Lentinula edodes</name>
    <name type="common">Shiitake mushroom</name>
    <name type="synonym">Lentinus edodes</name>
    <dbReference type="NCBI Taxonomy" id="5353"/>
    <lineage>
        <taxon>Eukaryota</taxon>
        <taxon>Fungi</taxon>
        <taxon>Dikarya</taxon>
        <taxon>Basidiomycota</taxon>
        <taxon>Agaricomycotina</taxon>
        <taxon>Agaricomycetes</taxon>
        <taxon>Agaricomycetidae</taxon>
        <taxon>Agaricales</taxon>
        <taxon>Marasmiineae</taxon>
        <taxon>Omphalotaceae</taxon>
        <taxon>Lentinula</taxon>
    </lineage>
</organism>
<dbReference type="GO" id="GO:0046872">
    <property type="term" value="F:metal ion binding"/>
    <property type="evidence" value="ECO:0007669"/>
    <property type="project" value="UniProtKB-KW"/>
</dbReference>
<keyword evidence="14" id="KW-1185">Reference proteome</keyword>
<keyword evidence="10" id="KW-0233">DNA recombination</keyword>
<dbReference type="InterPro" id="IPR023780">
    <property type="entry name" value="Chromo_domain"/>
</dbReference>
<dbReference type="GO" id="GO:0003887">
    <property type="term" value="F:DNA-directed DNA polymerase activity"/>
    <property type="evidence" value="ECO:0007669"/>
    <property type="project" value="UniProtKB-KW"/>
</dbReference>
<evidence type="ECO:0000313" key="14">
    <source>
        <dbReference type="Proteomes" id="UP000188533"/>
    </source>
</evidence>
<dbReference type="PANTHER" id="PTHR37984">
    <property type="entry name" value="PROTEIN CBG26694"/>
    <property type="match status" value="1"/>
</dbReference>
<dbReference type="InterPro" id="IPR016197">
    <property type="entry name" value="Chromo-like_dom_sf"/>
</dbReference>
<evidence type="ECO:0000313" key="13">
    <source>
        <dbReference type="EMBL" id="GAW10032.1"/>
    </source>
</evidence>
<reference evidence="13 14" key="2">
    <citation type="submission" date="2017-02" db="EMBL/GenBank/DDBJ databases">
        <title>A genome survey and senescence transcriptome analysis in Lentinula edodes.</title>
        <authorList>
            <person name="Sakamoto Y."/>
            <person name="Nakade K."/>
            <person name="Sato S."/>
            <person name="Yoshida Y."/>
            <person name="Miyazaki K."/>
            <person name="Natsume S."/>
            <person name="Konno N."/>
        </authorList>
    </citation>
    <scope>NUCLEOTIDE SEQUENCE [LARGE SCALE GENOMIC DNA]</scope>
    <source>
        <strain evidence="13 14">NBRC 111202</strain>
    </source>
</reference>
<dbReference type="PANTHER" id="PTHR37984:SF5">
    <property type="entry name" value="PROTEIN NYNRIN-LIKE"/>
    <property type="match status" value="1"/>
</dbReference>
<protein>
    <submittedName>
        <fullName evidence="13">Reverse transcriptase-RNase H-integrase</fullName>
    </submittedName>
</protein>
<evidence type="ECO:0000256" key="7">
    <source>
        <dbReference type="ARBA" id="ARBA00022918"/>
    </source>
</evidence>
<evidence type="ECO:0000256" key="4">
    <source>
        <dbReference type="ARBA" id="ARBA00022801"/>
    </source>
</evidence>
<evidence type="ECO:0000256" key="6">
    <source>
        <dbReference type="ARBA" id="ARBA00022908"/>
    </source>
</evidence>
<dbReference type="GO" id="GO:0006508">
    <property type="term" value="P:proteolysis"/>
    <property type="evidence" value="ECO:0007669"/>
    <property type="project" value="UniProtKB-KW"/>
</dbReference>
<dbReference type="InterPro" id="IPR056924">
    <property type="entry name" value="SH3_Tf2-1"/>
</dbReference>
<keyword evidence="8" id="KW-0548">Nucleotidyltransferase</keyword>
<gene>
    <name evidence="13" type="ORF">LENED_012257</name>
</gene>
<sequence length="400" mass="46428">MYPKKGASRDQVLAGRERVLIPPERLNATILMNKDLLVNRVREAPKDTTMIEALKRIARNEEESLVWEDGLIKRGGRIYVPDVGTLRREVLQSYHDHKLRGHPGEKRTKKLVNQLFFWKGLSKDVNYYTDGKRNGVEPTSVEASPPNLFAPDDPKTTGTSVLQIDELRLYDNNTPRHDYRVSHHLRQQGLSHPKSRHYAGTPVQDGANKAYAKYANQKRQEAPDWKEGDQVWLNMENVRTRRPMKKLDHKWTGPYTILSKVGSHAYRLDLPGDLHKIHNVFHVDRLKHHFHDKFRRQNSPPPPVFIKGKAEHFVESILDSKPIRGRPGEVEYLVKWEGYSDDFNSWVGWGGMGGSIELLRNWHQQHPRKRQPSRLQWTSLEQEAREDEEEDGKGSREHGV</sequence>
<accession>A0A1Q3ES64</accession>
<evidence type="ECO:0000256" key="2">
    <source>
        <dbReference type="ARBA" id="ARBA00022723"/>
    </source>
</evidence>
<keyword evidence="9" id="KW-0238">DNA-binding</keyword>
<dbReference type="Pfam" id="PF24626">
    <property type="entry name" value="SH3_Tf2-1"/>
    <property type="match status" value="1"/>
</dbReference>
<dbReference type="Gene3D" id="1.10.340.70">
    <property type="match status" value="1"/>
</dbReference>
<dbReference type="GO" id="GO:0006338">
    <property type="term" value="P:chromatin remodeling"/>
    <property type="evidence" value="ECO:0007669"/>
    <property type="project" value="UniProtKB-ARBA"/>
</dbReference>
<dbReference type="Proteomes" id="UP000188533">
    <property type="component" value="Unassembled WGS sequence"/>
</dbReference>
<evidence type="ECO:0000256" key="3">
    <source>
        <dbReference type="ARBA" id="ARBA00022750"/>
    </source>
</evidence>
<keyword evidence="6" id="KW-0229">DNA integration</keyword>
<keyword evidence="8" id="KW-0808">Transferase</keyword>
<dbReference type="GO" id="GO:0004190">
    <property type="term" value="F:aspartic-type endopeptidase activity"/>
    <property type="evidence" value="ECO:0007669"/>
    <property type="project" value="UniProtKB-KW"/>
</dbReference>
<keyword evidence="8" id="KW-0239">DNA-directed DNA polymerase</keyword>
<dbReference type="PROSITE" id="PS50013">
    <property type="entry name" value="CHROMO_2"/>
    <property type="match status" value="1"/>
</dbReference>
<dbReference type="GO" id="GO:0015074">
    <property type="term" value="P:DNA integration"/>
    <property type="evidence" value="ECO:0007669"/>
    <property type="project" value="UniProtKB-KW"/>
</dbReference>
<dbReference type="AlphaFoldDB" id="A0A1Q3ES64"/>
<dbReference type="InterPro" id="IPR050951">
    <property type="entry name" value="Retrovirus_Pol_polyprotein"/>
</dbReference>
<evidence type="ECO:0000256" key="11">
    <source>
        <dbReference type="SAM" id="MobiDB-lite"/>
    </source>
</evidence>
<dbReference type="InterPro" id="IPR000953">
    <property type="entry name" value="Chromo/chromo_shadow_dom"/>
</dbReference>
<evidence type="ECO:0000256" key="10">
    <source>
        <dbReference type="ARBA" id="ARBA00023172"/>
    </source>
</evidence>
<dbReference type="GO" id="GO:0006310">
    <property type="term" value="P:DNA recombination"/>
    <property type="evidence" value="ECO:0007669"/>
    <property type="project" value="UniProtKB-KW"/>
</dbReference>
<dbReference type="Gene3D" id="2.40.50.40">
    <property type="match status" value="1"/>
</dbReference>
<name>A0A1Q3ES64_LENED</name>
<reference evidence="13 14" key="1">
    <citation type="submission" date="2016-08" db="EMBL/GenBank/DDBJ databases">
        <authorList>
            <consortium name="Lentinula edodes genome sequencing consortium"/>
            <person name="Sakamoto Y."/>
            <person name="Nakade K."/>
            <person name="Sato S."/>
            <person name="Yoshida Y."/>
            <person name="Miyazaki K."/>
            <person name="Natsume S."/>
            <person name="Konno N."/>
        </authorList>
    </citation>
    <scope>NUCLEOTIDE SEQUENCE [LARGE SCALE GENOMIC DNA]</scope>
    <source>
        <strain evidence="13 14">NBRC 111202</strain>
    </source>
</reference>
<evidence type="ECO:0000256" key="9">
    <source>
        <dbReference type="ARBA" id="ARBA00023125"/>
    </source>
</evidence>
<keyword evidence="7 13" id="KW-0695">RNA-directed DNA polymerase</keyword>
<proteinExistence type="predicted"/>
<feature type="region of interest" description="Disordered" evidence="11">
    <location>
        <begin position="137"/>
        <end position="157"/>
    </location>
</feature>
<keyword evidence="1" id="KW-0645">Protease</keyword>
<dbReference type="SUPFAM" id="SSF54160">
    <property type="entry name" value="Chromo domain-like"/>
    <property type="match status" value="1"/>
</dbReference>
<evidence type="ECO:0000259" key="12">
    <source>
        <dbReference type="PROSITE" id="PS50013"/>
    </source>
</evidence>
<keyword evidence="4" id="KW-0378">Hydrolase</keyword>
<dbReference type="STRING" id="5353.A0A1Q3ES64"/>
<evidence type="ECO:0000256" key="1">
    <source>
        <dbReference type="ARBA" id="ARBA00022670"/>
    </source>
</evidence>
<keyword evidence="3" id="KW-0064">Aspartyl protease</keyword>
<evidence type="ECO:0000256" key="8">
    <source>
        <dbReference type="ARBA" id="ARBA00022932"/>
    </source>
</evidence>
<dbReference type="Pfam" id="PF17921">
    <property type="entry name" value="Integrase_H2C2"/>
    <property type="match status" value="1"/>
</dbReference>
<dbReference type="CDD" id="cd00024">
    <property type="entry name" value="CD_CSD"/>
    <property type="match status" value="1"/>
</dbReference>
<keyword evidence="5" id="KW-0460">Magnesium</keyword>
<dbReference type="GO" id="GO:0003964">
    <property type="term" value="F:RNA-directed DNA polymerase activity"/>
    <property type="evidence" value="ECO:0007669"/>
    <property type="project" value="UniProtKB-KW"/>
</dbReference>
<dbReference type="EMBL" id="BDGU01001515">
    <property type="protein sequence ID" value="GAW10032.1"/>
    <property type="molecule type" value="Genomic_DNA"/>
</dbReference>
<dbReference type="GO" id="GO:0003677">
    <property type="term" value="F:DNA binding"/>
    <property type="evidence" value="ECO:0007669"/>
    <property type="project" value="UniProtKB-KW"/>
</dbReference>
<keyword evidence="2" id="KW-0479">Metal-binding</keyword>